<dbReference type="RefSeq" id="WP_156090083.1">
    <property type="nucleotide sequence ID" value="NZ_CP073767.1"/>
</dbReference>
<evidence type="ECO:0000313" key="3">
    <source>
        <dbReference type="Proteomes" id="UP001058003"/>
    </source>
</evidence>
<gene>
    <name evidence="2" type="ORF">Daura_44370</name>
</gene>
<keyword evidence="3" id="KW-1185">Reference proteome</keyword>
<evidence type="ECO:0000313" key="2">
    <source>
        <dbReference type="EMBL" id="UWZ53501.1"/>
    </source>
</evidence>
<reference evidence="2" key="1">
    <citation type="submission" date="2021-04" db="EMBL/GenBank/DDBJ databases">
        <title>Dactylosporangium aurantiacum NRRL B-8018 full assembly.</title>
        <authorList>
            <person name="Hartkoorn R.C."/>
            <person name="Beaudoing E."/>
            <person name="Hot D."/>
        </authorList>
    </citation>
    <scope>NUCLEOTIDE SEQUENCE</scope>
    <source>
        <strain evidence="2">NRRL B-8018</strain>
    </source>
</reference>
<name>A0A9Q9MIB3_9ACTN</name>
<protein>
    <submittedName>
        <fullName evidence="2">Uncharacterized protein</fullName>
    </submittedName>
</protein>
<accession>A0A9Q9MIB3</accession>
<proteinExistence type="predicted"/>
<organism evidence="2 3">
    <name type="scientific">Dactylosporangium aurantiacum</name>
    <dbReference type="NCBI Taxonomy" id="35754"/>
    <lineage>
        <taxon>Bacteria</taxon>
        <taxon>Bacillati</taxon>
        <taxon>Actinomycetota</taxon>
        <taxon>Actinomycetes</taxon>
        <taxon>Micromonosporales</taxon>
        <taxon>Micromonosporaceae</taxon>
        <taxon>Dactylosporangium</taxon>
    </lineage>
</organism>
<dbReference type="AlphaFoldDB" id="A0A9Q9MIB3"/>
<feature type="region of interest" description="Disordered" evidence="1">
    <location>
        <begin position="16"/>
        <end position="35"/>
    </location>
</feature>
<dbReference type="EMBL" id="CP073767">
    <property type="protein sequence ID" value="UWZ53501.1"/>
    <property type="molecule type" value="Genomic_DNA"/>
</dbReference>
<dbReference type="Proteomes" id="UP001058003">
    <property type="component" value="Chromosome"/>
</dbReference>
<dbReference type="KEGG" id="daur:Daura_44370"/>
<sequence>MTTPIRRTALAALSRTAGRPAAWSAGSPTFSPRGPRRFTADGVACRVGEPATYHVDDVADLPAG</sequence>
<evidence type="ECO:0000256" key="1">
    <source>
        <dbReference type="SAM" id="MobiDB-lite"/>
    </source>
</evidence>